<keyword evidence="4" id="KW-0539">Nucleus</keyword>
<dbReference type="EMBL" id="OB666805">
    <property type="protein sequence ID" value="CAD7233713.1"/>
    <property type="molecule type" value="Genomic_DNA"/>
</dbReference>
<dbReference type="GO" id="GO:0032040">
    <property type="term" value="C:small-subunit processome"/>
    <property type="evidence" value="ECO:0007669"/>
    <property type="project" value="TreeGrafter"/>
</dbReference>
<dbReference type="InterPro" id="IPR015943">
    <property type="entry name" value="WD40/YVTN_repeat-like_dom_sf"/>
</dbReference>
<accession>A0A7R8ZQU8</accession>
<feature type="region of interest" description="Disordered" evidence="5">
    <location>
        <begin position="1"/>
        <end position="74"/>
    </location>
</feature>
<dbReference type="InterPro" id="IPR039241">
    <property type="entry name" value="Rrp9-like"/>
</dbReference>
<keyword evidence="2" id="KW-0853">WD repeat</keyword>
<protein>
    <submittedName>
        <fullName evidence="6">Uncharacterized protein</fullName>
    </submittedName>
</protein>
<comment type="subcellular location">
    <subcellularLocation>
        <location evidence="1">Nucleus</location>
    </subcellularLocation>
</comment>
<evidence type="ECO:0000256" key="4">
    <source>
        <dbReference type="ARBA" id="ARBA00023242"/>
    </source>
</evidence>
<evidence type="ECO:0000256" key="5">
    <source>
        <dbReference type="SAM" id="MobiDB-lite"/>
    </source>
</evidence>
<dbReference type="Gene3D" id="2.130.10.10">
    <property type="entry name" value="YVTN repeat-like/Quinoprotein amine dehydrogenase"/>
    <property type="match status" value="2"/>
</dbReference>
<gene>
    <name evidence="6" type="ORF">CTOB1V02_LOCUS11532</name>
</gene>
<dbReference type="OrthoDB" id="189968at2759"/>
<feature type="compositionally biased region" description="Basic residues" evidence="5">
    <location>
        <begin position="1"/>
        <end position="14"/>
    </location>
</feature>
<evidence type="ECO:0000256" key="2">
    <source>
        <dbReference type="ARBA" id="ARBA00022574"/>
    </source>
</evidence>
<dbReference type="InterPro" id="IPR001680">
    <property type="entry name" value="WD40_rpt"/>
</dbReference>
<dbReference type="InterPro" id="IPR036322">
    <property type="entry name" value="WD40_repeat_dom_sf"/>
</dbReference>
<dbReference type="SMART" id="SM00320">
    <property type="entry name" value="WD40"/>
    <property type="match status" value="4"/>
</dbReference>
<dbReference type="PANTHER" id="PTHR19865">
    <property type="entry name" value="U3 SMALL NUCLEOLAR RNA INTERACTING PROTEIN 2"/>
    <property type="match status" value="1"/>
</dbReference>
<evidence type="ECO:0000256" key="3">
    <source>
        <dbReference type="ARBA" id="ARBA00022737"/>
    </source>
</evidence>
<feature type="compositionally biased region" description="Acidic residues" evidence="5">
    <location>
        <begin position="58"/>
        <end position="69"/>
    </location>
</feature>
<dbReference type="SUPFAM" id="SSF50978">
    <property type="entry name" value="WD40 repeat-like"/>
    <property type="match status" value="1"/>
</dbReference>
<evidence type="ECO:0000256" key="1">
    <source>
        <dbReference type="ARBA" id="ARBA00004123"/>
    </source>
</evidence>
<sequence length="341" mass="37440">MPLTGKRRKNAVRNKLKDAAKRPLPGRKPADDDEEITSSSSSDEEENAAEGVVRTAPQEEEEEAEDLETPQEKRLRLTKKYLEEIASMEEGKSMSLHDAVSSRLKEDVLEQAGRLRKALAHRIEGVESSAVLRAKEMRLAPTCLVLAPDNDSLFAAGKDGVIVKWSISSGQKLCCTPRGNRRRPHEGEEEGAEPQTHSSAVLCLDVSSDGRLLVSGDASAAILVLKKRPVFVVREAHGRNPSNGLPNWISSLAALHNSDLVASGSSDGVVRVWRHLEGAAGRSRLEPLLEHPLVGFVNCLRFLPHGGGLLCAVGQEHRLGRWWRDKKAKNSVCVLRFKLKE</sequence>
<name>A0A7R8ZQU8_9CRUS</name>
<reference evidence="6" key="1">
    <citation type="submission" date="2020-11" db="EMBL/GenBank/DDBJ databases">
        <authorList>
            <person name="Tran Van P."/>
        </authorList>
    </citation>
    <scope>NUCLEOTIDE SEQUENCE</scope>
</reference>
<dbReference type="PROSITE" id="PS50082">
    <property type="entry name" value="WD_REPEATS_2"/>
    <property type="match status" value="1"/>
</dbReference>
<evidence type="ECO:0000313" key="6">
    <source>
        <dbReference type="EMBL" id="CAD7233713.1"/>
    </source>
</evidence>
<dbReference type="Pfam" id="PF00400">
    <property type="entry name" value="WD40"/>
    <property type="match status" value="2"/>
</dbReference>
<dbReference type="GO" id="GO:0034511">
    <property type="term" value="F:U3 snoRNA binding"/>
    <property type="evidence" value="ECO:0007669"/>
    <property type="project" value="InterPro"/>
</dbReference>
<dbReference type="PANTHER" id="PTHR19865:SF0">
    <property type="entry name" value="U3 SMALL NUCLEOLAR RNA-INTERACTING PROTEIN 2"/>
    <property type="match status" value="1"/>
</dbReference>
<dbReference type="AlphaFoldDB" id="A0A7R8ZQU8"/>
<keyword evidence="3" id="KW-0677">Repeat</keyword>
<feature type="region of interest" description="Disordered" evidence="5">
    <location>
        <begin position="176"/>
        <end position="196"/>
    </location>
</feature>
<organism evidence="6">
    <name type="scientific">Cyprideis torosa</name>
    <dbReference type="NCBI Taxonomy" id="163714"/>
    <lineage>
        <taxon>Eukaryota</taxon>
        <taxon>Metazoa</taxon>
        <taxon>Ecdysozoa</taxon>
        <taxon>Arthropoda</taxon>
        <taxon>Crustacea</taxon>
        <taxon>Oligostraca</taxon>
        <taxon>Ostracoda</taxon>
        <taxon>Podocopa</taxon>
        <taxon>Podocopida</taxon>
        <taxon>Cytherocopina</taxon>
        <taxon>Cytheroidea</taxon>
        <taxon>Cytherideidae</taxon>
        <taxon>Cyprideis</taxon>
    </lineage>
</organism>
<feature type="compositionally biased region" description="Acidic residues" evidence="5">
    <location>
        <begin position="31"/>
        <end position="48"/>
    </location>
</feature>
<proteinExistence type="predicted"/>